<evidence type="ECO:0000313" key="2">
    <source>
        <dbReference type="EMBL" id="KAK3385247.1"/>
    </source>
</evidence>
<sequence length="727" mass="80097">MDTDNYLVYTGFWTNWSHGKTLGATLTLSRSDANLLIAFVAFFLTIVTTHLWAIICFAFHCFFSTRSPRDTVHHQRQAVLRNNSGPIGTAWALLQLGWAWRWSKKTKSRVAPLLACSLLLAICFAAAAGFSSKISQGSEVLLSPGPCSVVNETASFLDLDILSTTLYPWAIKQKAMAGNHVQQCYSSSDGAGPECRNSLFVQPKLPTSSNPNAGCPFDEELCATKDSNLILDTGLLDSHIHLGLNTPPESRYQMRKVLHCAPLVTEGYKSPNYTYQYPDPRYTLSKYDNTSMKNYFNMQYKLLAQVAQPFNGSYTDPRSVSSFVPIPGLQRRDADTHLFFLSPNMIMFTSPSKDPWYNSSQQTEVTIDLTAYMASKQTLPLRTTKVWIADEAASPLACTTQLQFCFPNLPAGDNCMPLSGVTEIPLRAMEIGVDEASFARLSWIWSAMMSVNPTISSLVQELGVDVLTSRYGLMGGFQYSGIPEDQWKRDVRFWNDVSLAIMQQALFATAAGLVHELPPDMARAPSTDDERTLCASQKIISPRHVSFSVFGLAFIGVLGLLIIIVSACLESAAHFIQRRFKQDPYARLEWYSTGTLQLQRMAHEALGVGTWSRLDKFVPVSEGNAILAGLNISDEKRPCLYAPNLEANHQDGEDPSTLLSVSNSDTPASPSLSYVATLSGPPVQQTISGTSDKTLMAVEVTEVQTRAGDDGNTICRVDTVVQPIVNK</sequence>
<dbReference type="Proteomes" id="UP001285441">
    <property type="component" value="Unassembled WGS sequence"/>
</dbReference>
<keyword evidence="3" id="KW-1185">Reference proteome</keyword>
<dbReference type="AlphaFoldDB" id="A0AAE0NPD1"/>
<name>A0AAE0NPD1_9PEZI</name>
<proteinExistence type="predicted"/>
<keyword evidence="1" id="KW-0812">Transmembrane</keyword>
<accession>A0AAE0NPD1</accession>
<gene>
    <name evidence="2" type="ORF">B0H63DRAFT_543504</name>
</gene>
<feature type="transmembrane region" description="Helical" evidence="1">
    <location>
        <begin position="110"/>
        <end position="130"/>
    </location>
</feature>
<dbReference type="EMBL" id="JAULSW010000004">
    <property type="protein sequence ID" value="KAK3385247.1"/>
    <property type="molecule type" value="Genomic_DNA"/>
</dbReference>
<keyword evidence="1" id="KW-1133">Transmembrane helix</keyword>
<organism evidence="2 3">
    <name type="scientific">Podospora didyma</name>
    <dbReference type="NCBI Taxonomy" id="330526"/>
    <lineage>
        <taxon>Eukaryota</taxon>
        <taxon>Fungi</taxon>
        <taxon>Dikarya</taxon>
        <taxon>Ascomycota</taxon>
        <taxon>Pezizomycotina</taxon>
        <taxon>Sordariomycetes</taxon>
        <taxon>Sordariomycetidae</taxon>
        <taxon>Sordariales</taxon>
        <taxon>Podosporaceae</taxon>
        <taxon>Podospora</taxon>
    </lineage>
</organism>
<protein>
    <submittedName>
        <fullName evidence="2">Uncharacterized protein</fullName>
    </submittedName>
</protein>
<feature type="transmembrane region" description="Helical" evidence="1">
    <location>
        <begin position="35"/>
        <end position="59"/>
    </location>
</feature>
<comment type="caution">
    <text evidence="2">The sequence shown here is derived from an EMBL/GenBank/DDBJ whole genome shotgun (WGS) entry which is preliminary data.</text>
</comment>
<reference evidence="2" key="2">
    <citation type="submission" date="2023-06" db="EMBL/GenBank/DDBJ databases">
        <authorList>
            <consortium name="Lawrence Berkeley National Laboratory"/>
            <person name="Haridas S."/>
            <person name="Hensen N."/>
            <person name="Bonometti L."/>
            <person name="Westerberg I."/>
            <person name="Brannstrom I.O."/>
            <person name="Guillou S."/>
            <person name="Cros-Aarteil S."/>
            <person name="Calhoun S."/>
            <person name="Kuo A."/>
            <person name="Mondo S."/>
            <person name="Pangilinan J."/>
            <person name="Riley R."/>
            <person name="LaButti K."/>
            <person name="Andreopoulos B."/>
            <person name="Lipzen A."/>
            <person name="Chen C."/>
            <person name="Yanf M."/>
            <person name="Daum C."/>
            <person name="Ng V."/>
            <person name="Clum A."/>
            <person name="Steindorff A."/>
            <person name="Ohm R."/>
            <person name="Martin F."/>
            <person name="Silar P."/>
            <person name="Natvig D."/>
            <person name="Lalanne C."/>
            <person name="Gautier V."/>
            <person name="Ament-velasquez S.L."/>
            <person name="Kruys A."/>
            <person name="Hutchinson M.I."/>
            <person name="Powell A.J."/>
            <person name="Barry K."/>
            <person name="Miller A.N."/>
            <person name="Grigoriev I.V."/>
            <person name="Debuchy R."/>
            <person name="Gladieux P."/>
            <person name="Thoren M.H."/>
            <person name="Johannesson H."/>
        </authorList>
    </citation>
    <scope>NUCLEOTIDE SEQUENCE</scope>
    <source>
        <strain evidence="2">CBS 232.78</strain>
    </source>
</reference>
<evidence type="ECO:0000256" key="1">
    <source>
        <dbReference type="SAM" id="Phobius"/>
    </source>
</evidence>
<feature type="transmembrane region" description="Helical" evidence="1">
    <location>
        <begin position="547"/>
        <end position="569"/>
    </location>
</feature>
<evidence type="ECO:0000313" key="3">
    <source>
        <dbReference type="Proteomes" id="UP001285441"/>
    </source>
</evidence>
<keyword evidence="1" id="KW-0472">Membrane</keyword>
<reference evidence="2" key="1">
    <citation type="journal article" date="2023" name="Mol. Phylogenet. Evol.">
        <title>Genome-scale phylogeny and comparative genomics of the fungal order Sordariales.</title>
        <authorList>
            <person name="Hensen N."/>
            <person name="Bonometti L."/>
            <person name="Westerberg I."/>
            <person name="Brannstrom I.O."/>
            <person name="Guillou S."/>
            <person name="Cros-Aarteil S."/>
            <person name="Calhoun S."/>
            <person name="Haridas S."/>
            <person name="Kuo A."/>
            <person name="Mondo S."/>
            <person name="Pangilinan J."/>
            <person name="Riley R."/>
            <person name="LaButti K."/>
            <person name="Andreopoulos B."/>
            <person name="Lipzen A."/>
            <person name="Chen C."/>
            <person name="Yan M."/>
            <person name="Daum C."/>
            <person name="Ng V."/>
            <person name="Clum A."/>
            <person name="Steindorff A."/>
            <person name="Ohm R.A."/>
            <person name="Martin F."/>
            <person name="Silar P."/>
            <person name="Natvig D.O."/>
            <person name="Lalanne C."/>
            <person name="Gautier V."/>
            <person name="Ament-Velasquez S.L."/>
            <person name="Kruys A."/>
            <person name="Hutchinson M.I."/>
            <person name="Powell A.J."/>
            <person name="Barry K."/>
            <person name="Miller A.N."/>
            <person name="Grigoriev I.V."/>
            <person name="Debuchy R."/>
            <person name="Gladieux P."/>
            <person name="Hiltunen Thoren M."/>
            <person name="Johannesson H."/>
        </authorList>
    </citation>
    <scope>NUCLEOTIDE SEQUENCE</scope>
    <source>
        <strain evidence="2">CBS 232.78</strain>
    </source>
</reference>